<name>A0ACD5DHD0_9LACO</name>
<proteinExistence type="predicted"/>
<keyword evidence="2" id="KW-1185">Reference proteome</keyword>
<sequence length="181" mass="20311">MDILFDAPNIDQNAWGAINGCEAASLLEGLHYQNKLTEVNYGEFLKMMPIDQSGNPYRGFGGSPYRNQSGKFEAIFVKPLSDWAAQYTTFRDISDLGIEAIYDSIRKGEPVVAYVTVHFEEPEIQRYPFGDVAINNHAVLVDGLTDSQVHVSDPIDGSYFLDKEKFAHIQQSRKMALSLLK</sequence>
<evidence type="ECO:0000313" key="1">
    <source>
        <dbReference type="EMBL" id="XFD40548.1"/>
    </source>
</evidence>
<reference evidence="1" key="1">
    <citation type="submission" date="2024-08" db="EMBL/GenBank/DDBJ databases">
        <title>Lentilactobacillus sp. nov., isolated from tree bark.</title>
        <authorList>
            <person name="Phuengjayaem S."/>
            <person name="Tanasupawat S."/>
        </authorList>
    </citation>
    <scope>NUCLEOTIDE SEQUENCE</scope>
    <source>
        <strain evidence="1">SPB1-3</strain>
    </source>
</reference>
<dbReference type="Proteomes" id="UP001149860">
    <property type="component" value="Chromosome"/>
</dbReference>
<evidence type="ECO:0000313" key="2">
    <source>
        <dbReference type="Proteomes" id="UP001149860"/>
    </source>
</evidence>
<dbReference type="EMBL" id="CP168151">
    <property type="protein sequence ID" value="XFD40548.1"/>
    <property type="molecule type" value="Genomic_DNA"/>
</dbReference>
<gene>
    <name evidence="1" type="ORF">O0236_004390</name>
</gene>
<accession>A0ACD5DHD0</accession>
<organism evidence="1 2">
    <name type="scientific">Lentilactobacillus terminaliae</name>
    <dbReference type="NCBI Taxonomy" id="3003483"/>
    <lineage>
        <taxon>Bacteria</taxon>
        <taxon>Bacillati</taxon>
        <taxon>Bacillota</taxon>
        <taxon>Bacilli</taxon>
        <taxon>Lactobacillales</taxon>
        <taxon>Lactobacillaceae</taxon>
        <taxon>Lentilactobacillus</taxon>
    </lineage>
</organism>
<protein>
    <submittedName>
        <fullName evidence="1">C39 family peptidase</fullName>
    </submittedName>
</protein>